<keyword evidence="2" id="KW-1185">Reference proteome</keyword>
<dbReference type="AlphaFoldDB" id="A0A1G8IYM0"/>
<reference evidence="1 2" key="1">
    <citation type="submission" date="2016-10" db="EMBL/GenBank/DDBJ databases">
        <authorList>
            <person name="de Groot N.N."/>
        </authorList>
    </citation>
    <scope>NUCLEOTIDE SEQUENCE [LARGE SCALE GENOMIC DNA]</scope>
    <source>
        <strain evidence="1 2">DSM 44892</strain>
    </source>
</reference>
<dbReference type="RefSeq" id="WP_072740354.1">
    <property type="nucleotide sequence ID" value="NZ_CP048813.1"/>
</dbReference>
<sequence length="519" mass="56233">MMWAIVARFLLGTYTGHRDDGAPDPFPDPARLHAALVHAACQGSTALADSGGSLRPSPESLAALRWFESNPPTGIHLPESVPINGERVIAYRHEGVVRKEGAAWTDKKTQRRVADGYAFNGEIAWVWEQEPPADVRDTLDALCADVSCLGEAASPVVLEVSSAAPEQTLRLRPEASRFAAGATAVRVAEPGRVDALLTGHQKANVKRPTTAQDRPASSELPAPHPVVTTGLASAQYFPADPAPAAGPWQEVILLPVDLDVDFRDRVLWCTALHRALVSRIGFGAPSLVTGVYEPGVPRPANRLALQYLHRSLLGHLNITSDAFALMIPAGAEQEDYAALTAALANFRYLRSPAGMVQFDGTVHSVLADEFWPAPAPRTVRMWTTNPVAVAETRPQRDAVPAWTLQDAALLSVGFVLRDRWQLEPGRGLAFYRSVVEQARERGVRVQQVRAVAKRDAERYVHKLHRNTPVLTYSATFDVGEAIPPRTLSAVGQSRHLGGGLLVPVDHPEDLANALREVQG</sequence>
<evidence type="ECO:0000313" key="1">
    <source>
        <dbReference type="EMBL" id="SDI24155.1"/>
    </source>
</evidence>
<dbReference type="InterPro" id="IPR019089">
    <property type="entry name" value="Cas_GSU0054"/>
</dbReference>
<organism evidence="1 2">
    <name type="scientific">Rhodococcus triatomae</name>
    <dbReference type="NCBI Taxonomy" id="300028"/>
    <lineage>
        <taxon>Bacteria</taxon>
        <taxon>Bacillati</taxon>
        <taxon>Actinomycetota</taxon>
        <taxon>Actinomycetes</taxon>
        <taxon>Mycobacteriales</taxon>
        <taxon>Nocardiaceae</taxon>
        <taxon>Rhodococcus</taxon>
    </lineage>
</organism>
<name>A0A1G8IYM0_9NOCA</name>
<protein>
    <submittedName>
        <fullName evidence="1">CRISPR-associated protein Csb2</fullName>
    </submittedName>
</protein>
<gene>
    <name evidence="1" type="ORF">SAMN05444695_10610</name>
</gene>
<dbReference type="Proteomes" id="UP000183263">
    <property type="component" value="Unassembled WGS sequence"/>
</dbReference>
<proteinExistence type="predicted"/>
<evidence type="ECO:0000313" key="2">
    <source>
        <dbReference type="Proteomes" id="UP000183263"/>
    </source>
</evidence>
<dbReference type="OrthoDB" id="3324965at2"/>
<dbReference type="NCBIfam" id="TIGR02165">
    <property type="entry name" value="cas5_6_GSU0054"/>
    <property type="match status" value="1"/>
</dbReference>
<dbReference type="EMBL" id="FNDN01000006">
    <property type="protein sequence ID" value="SDI24155.1"/>
    <property type="molecule type" value="Genomic_DNA"/>
</dbReference>
<accession>A0A1G8IYM0</accession>